<dbReference type="InterPro" id="IPR005119">
    <property type="entry name" value="LysR_subst-bd"/>
</dbReference>
<dbReference type="PANTHER" id="PTHR30537:SF5">
    <property type="entry name" value="HTH-TYPE TRANSCRIPTIONAL ACTIVATOR TTDR-RELATED"/>
    <property type="match status" value="1"/>
</dbReference>
<comment type="caution">
    <text evidence="7">The sequence shown here is derived from an EMBL/GenBank/DDBJ whole genome shotgun (WGS) entry which is preliminary data.</text>
</comment>
<dbReference type="InterPro" id="IPR000847">
    <property type="entry name" value="LysR_HTH_N"/>
</dbReference>
<keyword evidence="3" id="KW-0238">DNA-binding</keyword>
<dbReference type="InterPro" id="IPR058163">
    <property type="entry name" value="LysR-type_TF_proteobact-type"/>
</dbReference>
<feature type="domain" description="HTH lysR-type" evidence="6">
    <location>
        <begin position="1"/>
        <end position="59"/>
    </location>
</feature>
<dbReference type="SUPFAM" id="SSF46785">
    <property type="entry name" value="Winged helix' DNA-binding domain"/>
    <property type="match status" value="1"/>
</dbReference>
<evidence type="ECO:0000313" key="7">
    <source>
        <dbReference type="EMBL" id="THU05377.1"/>
    </source>
</evidence>
<dbReference type="FunFam" id="1.10.10.10:FF:000001">
    <property type="entry name" value="LysR family transcriptional regulator"/>
    <property type="match status" value="1"/>
</dbReference>
<dbReference type="PROSITE" id="PS50931">
    <property type="entry name" value="HTH_LYSR"/>
    <property type="match status" value="1"/>
</dbReference>
<dbReference type="InterPro" id="IPR036388">
    <property type="entry name" value="WH-like_DNA-bd_sf"/>
</dbReference>
<dbReference type="EMBL" id="STFG01000001">
    <property type="protein sequence ID" value="THU05377.1"/>
    <property type="molecule type" value="Genomic_DNA"/>
</dbReference>
<dbReference type="CDD" id="cd08422">
    <property type="entry name" value="PBP2_CrgA_like"/>
    <property type="match status" value="1"/>
</dbReference>
<dbReference type="Gene3D" id="1.10.10.10">
    <property type="entry name" value="Winged helix-like DNA-binding domain superfamily/Winged helix DNA-binding domain"/>
    <property type="match status" value="1"/>
</dbReference>
<gene>
    <name evidence="7" type="ORF">E9531_02235</name>
</gene>
<keyword evidence="2" id="KW-0805">Transcription regulation</keyword>
<dbReference type="Gene3D" id="3.40.190.290">
    <property type="match status" value="1"/>
</dbReference>
<keyword evidence="4" id="KW-0804">Transcription</keyword>
<evidence type="ECO:0000256" key="5">
    <source>
        <dbReference type="SAM" id="MobiDB-lite"/>
    </source>
</evidence>
<proteinExistence type="inferred from homology"/>
<organism evidence="7 8">
    <name type="scientific">Lampropedia puyangensis</name>
    <dbReference type="NCBI Taxonomy" id="1330072"/>
    <lineage>
        <taxon>Bacteria</taxon>
        <taxon>Pseudomonadati</taxon>
        <taxon>Pseudomonadota</taxon>
        <taxon>Betaproteobacteria</taxon>
        <taxon>Burkholderiales</taxon>
        <taxon>Comamonadaceae</taxon>
        <taxon>Lampropedia</taxon>
    </lineage>
</organism>
<dbReference type="GO" id="GO:0003700">
    <property type="term" value="F:DNA-binding transcription factor activity"/>
    <property type="evidence" value="ECO:0007669"/>
    <property type="project" value="InterPro"/>
</dbReference>
<dbReference type="Pfam" id="PF03466">
    <property type="entry name" value="LysR_substrate"/>
    <property type="match status" value="1"/>
</dbReference>
<evidence type="ECO:0000256" key="3">
    <source>
        <dbReference type="ARBA" id="ARBA00023125"/>
    </source>
</evidence>
<name>A0A4S8FDH5_9BURK</name>
<evidence type="ECO:0000256" key="4">
    <source>
        <dbReference type="ARBA" id="ARBA00023163"/>
    </source>
</evidence>
<dbReference type="Pfam" id="PF00126">
    <property type="entry name" value="HTH_1"/>
    <property type="match status" value="1"/>
</dbReference>
<feature type="region of interest" description="Disordered" evidence="5">
    <location>
        <begin position="312"/>
        <end position="336"/>
    </location>
</feature>
<evidence type="ECO:0000256" key="2">
    <source>
        <dbReference type="ARBA" id="ARBA00023015"/>
    </source>
</evidence>
<protein>
    <submittedName>
        <fullName evidence="7">LysR family transcriptional regulator</fullName>
    </submittedName>
</protein>
<evidence type="ECO:0000256" key="1">
    <source>
        <dbReference type="ARBA" id="ARBA00009437"/>
    </source>
</evidence>
<dbReference type="PANTHER" id="PTHR30537">
    <property type="entry name" value="HTH-TYPE TRANSCRIPTIONAL REGULATOR"/>
    <property type="match status" value="1"/>
</dbReference>
<accession>A0A4S8FDH5</accession>
<reference evidence="7 8" key="1">
    <citation type="journal article" date="2015" name="Antonie Van Leeuwenhoek">
        <title>Lampropedia puyangensis sp. nov., isolated from symptomatic bark of Populus ? euramericana canker and emended description of Lampropedia hyalina (Ehrenberg 1832) Lee et al. 2004.</title>
        <authorList>
            <person name="Li Y."/>
            <person name="Wang T."/>
            <person name="Piao C.G."/>
            <person name="Wang L.F."/>
            <person name="Tian G.Z."/>
            <person name="Zhu T.H."/>
            <person name="Guo M.W."/>
        </authorList>
    </citation>
    <scope>NUCLEOTIDE SEQUENCE [LARGE SCALE GENOMIC DNA]</scope>
    <source>
        <strain evidence="7 8">2-bin</strain>
    </source>
</reference>
<sequence>MNRALEMEVFAAVVDAGSFVGAGDVLSMSKAAVSRHVDALERRLGVRLMQRTTRRLSLTQEGAGFYHHCKEVLAVMDAAEAEASSKVLEPSGIVRINAPVSFGIRYLTPVWEQLLKRHPKIDIELSLTDRVVDLIDEGVDLCVRIGELTDSSLVSRRFASTKVVAAASPAYLREYGCPQTPDDLRQHQIISYRNWTGPGRDEWAFRPKEGGAWQTVKLASRVFSNSGDPCRQLALSDAGIVFQPDFLIGDDLRAGTLVHVLPEYDYERSELGIYAVYPSRKQLPQKVRALVNLLVESFATVPWARAEDLSAPAVSAPKIAPSSRRTKAATSQEKQP</sequence>
<dbReference type="FunFam" id="3.40.190.290:FF:000001">
    <property type="entry name" value="Transcriptional regulator, LysR family"/>
    <property type="match status" value="1"/>
</dbReference>
<dbReference type="AlphaFoldDB" id="A0A4S8FDH5"/>
<evidence type="ECO:0000259" key="6">
    <source>
        <dbReference type="PROSITE" id="PS50931"/>
    </source>
</evidence>
<dbReference type="SUPFAM" id="SSF53850">
    <property type="entry name" value="Periplasmic binding protein-like II"/>
    <property type="match status" value="1"/>
</dbReference>
<evidence type="ECO:0000313" key="8">
    <source>
        <dbReference type="Proteomes" id="UP000308917"/>
    </source>
</evidence>
<dbReference type="Proteomes" id="UP000308917">
    <property type="component" value="Unassembled WGS sequence"/>
</dbReference>
<dbReference type="InterPro" id="IPR036390">
    <property type="entry name" value="WH_DNA-bd_sf"/>
</dbReference>
<dbReference type="RefSeq" id="WP_136572087.1">
    <property type="nucleotide sequence ID" value="NZ_STFG01000001.1"/>
</dbReference>
<dbReference type="OrthoDB" id="8885940at2"/>
<comment type="similarity">
    <text evidence="1">Belongs to the LysR transcriptional regulatory family.</text>
</comment>
<dbReference type="GO" id="GO:0003677">
    <property type="term" value="F:DNA binding"/>
    <property type="evidence" value="ECO:0007669"/>
    <property type="project" value="UniProtKB-KW"/>
</dbReference>
<keyword evidence="8" id="KW-1185">Reference proteome</keyword>